<name>A0A2P2NU31_RHIMU</name>
<evidence type="ECO:0000313" key="1">
    <source>
        <dbReference type="EMBL" id="MBX46018.1"/>
    </source>
</evidence>
<dbReference type="AlphaFoldDB" id="A0A2P2NU31"/>
<protein>
    <submittedName>
        <fullName evidence="1">Uncharacterized protein</fullName>
    </submittedName>
</protein>
<proteinExistence type="predicted"/>
<organism evidence="1">
    <name type="scientific">Rhizophora mucronata</name>
    <name type="common">Asiatic mangrove</name>
    <dbReference type="NCBI Taxonomy" id="61149"/>
    <lineage>
        <taxon>Eukaryota</taxon>
        <taxon>Viridiplantae</taxon>
        <taxon>Streptophyta</taxon>
        <taxon>Embryophyta</taxon>
        <taxon>Tracheophyta</taxon>
        <taxon>Spermatophyta</taxon>
        <taxon>Magnoliopsida</taxon>
        <taxon>eudicotyledons</taxon>
        <taxon>Gunneridae</taxon>
        <taxon>Pentapetalae</taxon>
        <taxon>rosids</taxon>
        <taxon>fabids</taxon>
        <taxon>Malpighiales</taxon>
        <taxon>Rhizophoraceae</taxon>
        <taxon>Rhizophora</taxon>
    </lineage>
</organism>
<accession>A0A2P2NU31</accession>
<dbReference type="EMBL" id="GGEC01065534">
    <property type="protein sequence ID" value="MBX46018.1"/>
    <property type="molecule type" value="Transcribed_RNA"/>
</dbReference>
<sequence length="62" mass="7711">MYTFKGRTHLHLHIHEILFHQTPYPSMTQLRQLMPRFHIMLNIYFILSRKIQVRESKEQLFD</sequence>
<reference evidence="1" key="1">
    <citation type="submission" date="2018-02" db="EMBL/GenBank/DDBJ databases">
        <title>Rhizophora mucronata_Transcriptome.</title>
        <authorList>
            <person name="Meera S.P."/>
            <person name="Sreeshan A."/>
            <person name="Augustine A."/>
        </authorList>
    </citation>
    <scope>NUCLEOTIDE SEQUENCE</scope>
    <source>
        <tissue evidence="1">Leaf</tissue>
    </source>
</reference>